<keyword evidence="3" id="KW-1185">Reference proteome</keyword>
<keyword evidence="1" id="KW-0472">Membrane</keyword>
<name>K6XGY7_9ALTE</name>
<keyword evidence="1" id="KW-0812">Transmembrane</keyword>
<reference evidence="2 3" key="1">
    <citation type="journal article" date="2017" name="Antonie Van Leeuwenhoek">
        <title>Rhizobium rhizosphaerae sp. nov., a novel species isolated from rice rhizosphere.</title>
        <authorList>
            <person name="Zhao J.J."/>
            <person name="Zhang J."/>
            <person name="Zhang R.J."/>
            <person name="Zhang C.W."/>
            <person name="Yin H.Q."/>
            <person name="Zhang X.X."/>
        </authorList>
    </citation>
    <scope>NUCLEOTIDE SEQUENCE [LARGE SCALE GENOMIC DNA]</scope>
    <source>
        <strain evidence="2 3">BSs20135</strain>
    </source>
</reference>
<protein>
    <submittedName>
        <fullName evidence="2">Uncharacterized protein</fullName>
    </submittedName>
</protein>
<gene>
    <name evidence="2" type="ORF">GARC_2941</name>
</gene>
<comment type="caution">
    <text evidence="2">The sequence shown here is derived from an EMBL/GenBank/DDBJ whole genome shotgun (WGS) entry which is preliminary data.</text>
</comment>
<organism evidence="2 3">
    <name type="scientific">Paraglaciecola arctica BSs20135</name>
    <dbReference type="NCBI Taxonomy" id="493475"/>
    <lineage>
        <taxon>Bacteria</taxon>
        <taxon>Pseudomonadati</taxon>
        <taxon>Pseudomonadota</taxon>
        <taxon>Gammaproteobacteria</taxon>
        <taxon>Alteromonadales</taxon>
        <taxon>Alteromonadaceae</taxon>
        <taxon>Paraglaciecola</taxon>
    </lineage>
</organism>
<accession>K6XGY7</accession>
<dbReference type="Proteomes" id="UP000006327">
    <property type="component" value="Unassembled WGS sequence"/>
</dbReference>
<dbReference type="AlphaFoldDB" id="K6XGY7"/>
<evidence type="ECO:0000313" key="3">
    <source>
        <dbReference type="Proteomes" id="UP000006327"/>
    </source>
</evidence>
<sequence length="41" mass="4637">MNGSVRPTTIKIFWLLNLAILVNCAAIFCSANDVYYLPNYI</sequence>
<keyword evidence="1" id="KW-1133">Transmembrane helix</keyword>
<dbReference type="STRING" id="493475.GARC_2941"/>
<evidence type="ECO:0000256" key="1">
    <source>
        <dbReference type="SAM" id="Phobius"/>
    </source>
</evidence>
<dbReference type="EMBL" id="BAEO01000041">
    <property type="protein sequence ID" value="GAC19904.1"/>
    <property type="molecule type" value="Genomic_DNA"/>
</dbReference>
<evidence type="ECO:0000313" key="2">
    <source>
        <dbReference type="EMBL" id="GAC19904.1"/>
    </source>
</evidence>
<feature type="transmembrane region" description="Helical" evidence="1">
    <location>
        <begin position="12"/>
        <end position="37"/>
    </location>
</feature>
<proteinExistence type="predicted"/>